<organism evidence="4 5">
    <name type="scientific">Botryobasidium botryosum (strain FD-172 SS1)</name>
    <dbReference type="NCBI Taxonomy" id="930990"/>
    <lineage>
        <taxon>Eukaryota</taxon>
        <taxon>Fungi</taxon>
        <taxon>Dikarya</taxon>
        <taxon>Basidiomycota</taxon>
        <taxon>Agaricomycotina</taxon>
        <taxon>Agaricomycetes</taxon>
        <taxon>Cantharellales</taxon>
        <taxon>Botryobasidiaceae</taxon>
        <taxon>Botryobasidium</taxon>
    </lineage>
</organism>
<dbReference type="HOGENOM" id="CLU_004288_0_0_1"/>
<evidence type="ECO:0000313" key="4">
    <source>
        <dbReference type="EMBL" id="KDQ05918.1"/>
    </source>
</evidence>
<dbReference type="GO" id="GO:0032483">
    <property type="term" value="P:regulation of Rab protein signal transduction"/>
    <property type="evidence" value="ECO:0007669"/>
    <property type="project" value="TreeGrafter"/>
</dbReference>
<dbReference type="PANTHER" id="PTHR12296:SF31">
    <property type="entry name" value="DENN (AEX-3) DOMAIN PROTEIN (AFU_ORTHOLOGUE AFUA_6G11200)"/>
    <property type="match status" value="1"/>
</dbReference>
<feature type="compositionally biased region" description="Polar residues" evidence="2">
    <location>
        <begin position="785"/>
        <end position="806"/>
    </location>
</feature>
<feature type="domain" description="cDENN" evidence="3">
    <location>
        <begin position="325"/>
        <end position="515"/>
    </location>
</feature>
<evidence type="ECO:0000256" key="1">
    <source>
        <dbReference type="SAM" id="Coils"/>
    </source>
</evidence>
<feature type="coiled-coil region" evidence="1">
    <location>
        <begin position="654"/>
        <end position="709"/>
    </location>
</feature>
<evidence type="ECO:0000313" key="5">
    <source>
        <dbReference type="Proteomes" id="UP000027195"/>
    </source>
</evidence>
<dbReference type="InterPro" id="IPR001194">
    <property type="entry name" value="cDENN_dom"/>
</dbReference>
<feature type="compositionally biased region" description="Low complexity" evidence="2">
    <location>
        <begin position="256"/>
        <end position="272"/>
    </location>
</feature>
<name>A0A067LRS7_BOTB1</name>
<keyword evidence="5" id="KW-1185">Reference proteome</keyword>
<dbReference type="STRING" id="930990.A0A067LRS7"/>
<dbReference type="GO" id="GO:0031410">
    <property type="term" value="C:cytoplasmic vesicle"/>
    <property type="evidence" value="ECO:0007669"/>
    <property type="project" value="TreeGrafter"/>
</dbReference>
<evidence type="ECO:0000259" key="3">
    <source>
        <dbReference type="SMART" id="SM00799"/>
    </source>
</evidence>
<feature type="compositionally biased region" description="Low complexity" evidence="2">
    <location>
        <begin position="10"/>
        <end position="25"/>
    </location>
</feature>
<dbReference type="Proteomes" id="UP000027195">
    <property type="component" value="Unassembled WGS sequence"/>
</dbReference>
<accession>A0A067LRS7</accession>
<proteinExistence type="predicted"/>
<protein>
    <recommendedName>
        <fullName evidence="3">cDENN domain-containing protein</fullName>
    </recommendedName>
</protein>
<evidence type="ECO:0000256" key="2">
    <source>
        <dbReference type="SAM" id="MobiDB-lite"/>
    </source>
</evidence>
<dbReference type="SMART" id="SM00799">
    <property type="entry name" value="DENN"/>
    <property type="match status" value="1"/>
</dbReference>
<feature type="coiled-coil region" evidence="1">
    <location>
        <begin position="738"/>
        <end position="772"/>
    </location>
</feature>
<dbReference type="InterPro" id="IPR051696">
    <property type="entry name" value="DENN_Domain_GEFs"/>
</dbReference>
<feature type="compositionally biased region" description="Acidic residues" evidence="2">
    <location>
        <begin position="286"/>
        <end position="300"/>
    </location>
</feature>
<feature type="region of interest" description="Disordered" evidence="2">
    <location>
        <begin position="1"/>
        <end position="25"/>
    </location>
</feature>
<dbReference type="AlphaFoldDB" id="A0A067LRS7"/>
<dbReference type="Pfam" id="PF02141">
    <property type="entry name" value="DENN"/>
    <property type="match status" value="1"/>
</dbReference>
<feature type="region of interest" description="Disordered" evidence="2">
    <location>
        <begin position="244"/>
        <end position="306"/>
    </location>
</feature>
<dbReference type="InParanoid" id="A0A067LRS7"/>
<dbReference type="EMBL" id="KL198172">
    <property type="protein sequence ID" value="KDQ05918.1"/>
    <property type="molecule type" value="Genomic_DNA"/>
</dbReference>
<gene>
    <name evidence="4" type="ORF">BOTBODRAFT_122115</name>
</gene>
<dbReference type="InterPro" id="IPR043153">
    <property type="entry name" value="DENN_C"/>
</dbReference>
<feature type="region of interest" description="Disordered" evidence="2">
    <location>
        <begin position="785"/>
        <end position="829"/>
    </location>
</feature>
<dbReference type="Gene3D" id="3.40.50.11500">
    <property type="match status" value="1"/>
</dbReference>
<sequence>MSSGSSRFLSISPARAPSSASSQPATPLTTLYLVSGLPKSPQTWTLADADSVTGLNHTEGAVGRFWRAEVLGSSVTPGIGGKKKKKRSGIIPDDSALSSASLKRDGLSKSDLGKMLSKSLKLSFTREVEIIASTLQPASTVHTFTFQLQHSNHGPMHSSNSGLRTSVLSNTTGMSADRSSMNTYPYPESSIPQPSSAFLGPPPDLAQESAKENMTTYHAVCLTVWSHADEERSVAIRRALENAAGGAGRSRHISRASKISSTSSSTGVTESIATRKKKRAGPWSTEVEESDTEGVSESDADGFGGPNGRGAGASSLFLPQNTVFWLPYALTLVSRHPIYDLMRDYLTLSWARFSKDVQSHTLQIAKILEHPAPRAGEIIRLDAGGAAGEHMEVVCRFPGGLDFGRGLVDVNFTMWPLFRCLNIDNILTICEIALSPTGRVIFLSRHPAMLGIAVSTIKYLVELRGWNGVALPIVHSRDAKIYVEDPGPWLIGLGTEARYVVRPAAEVCVCDLDINYVHCPSPPVGVVSVKQQRDKFRRTLAAAFDQYYHPDHSVPSEFKEAFPAGRFRPLCKIQSKKGTTVAAVAESIRAPEWWHQTRVVQAFDAVLKDKYKKPTLLKRLTMMGMPKRQASLTTAEQLIQLSIRKRATAFVDARDDLETKIGRLSRRLNFLMTESDLWREKFVAFEGYAEKLSAEAAELRSKIGKEQRESKRLSGLVSITSQEKAILKAQLIERENAHREAMIELERMRVNMDEMERERAQMVAEVEAQIEKALQSMAFSDGLSISDSSRPGSVFSTRPNSPSVNSVGRPVRSIGTASTLAGDEDVKSGDEKERHLIEMMEDTTAVHPAGDGEPLTEVRLRKFSATHMDAAADGLKGMDHGITEKSDQVAQKVLQIQQKVRSPSFVWRDCGYRFV</sequence>
<keyword evidence="1" id="KW-0175">Coiled coil</keyword>
<dbReference type="OrthoDB" id="6019893at2759"/>
<reference evidence="5" key="1">
    <citation type="journal article" date="2014" name="Proc. Natl. Acad. Sci. U.S.A.">
        <title>Extensive sampling of basidiomycete genomes demonstrates inadequacy of the white-rot/brown-rot paradigm for wood decay fungi.</title>
        <authorList>
            <person name="Riley R."/>
            <person name="Salamov A.A."/>
            <person name="Brown D.W."/>
            <person name="Nagy L.G."/>
            <person name="Floudas D."/>
            <person name="Held B.W."/>
            <person name="Levasseur A."/>
            <person name="Lombard V."/>
            <person name="Morin E."/>
            <person name="Otillar R."/>
            <person name="Lindquist E.A."/>
            <person name="Sun H."/>
            <person name="LaButti K.M."/>
            <person name="Schmutz J."/>
            <person name="Jabbour D."/>
            <person name="Luo H."/>
            <person name="Baker S.E."/>
            <person name="Pisabarro A.G."/>
            <person name="Walton J.D."/>
            <person name="Blanchette R.A."/>
            <person name="Henrissat B."/>
            <person name="Martin F."/>
            <person name="Cullen D."/>
            <person name="Hibbett D.S."/>
            <person name="Grigoriev I.V."/>
        </authorList>
    </citation>
    <scope>NUCLEOTIDE SEQUENCE [LARGE SCALE GENOMIC DNA]</scope>
    <source>
        <strain evidence="5">FD-172 SS1</strain>
    </source>
</reference>
<dbReference type="PANTHER" id="PTHR12296">
    <property type="entry name" value="DENN DOMAIN-CONTAINING PROTEIN 4"/>
    <property type="match status" value="1"/>
</dbReference>